<dbReference type="EMBL" id="JAAMPC010000004">
    <property type="protein sequence ID" value="KAG2314859.1"/>
    <property type="molecule type" value="Genomic_DNA"/>
</dbReference>
<proteinExistence type="predicted"/>
<evidence type="ECO:0000313" key="2">
    <source>
        <dbReference type="Proteomes" id="UP000886595"/>
    </source>
</evidence>
<comment type="caution">
    <text evidence="1">The sequence shown here is derived from an EMBL/GenBank/DDBJ whole genome shotgun (WGS) entry which is preliminary data.</text>
</comment>
<name>A0A8X8AVY8_BRACI</name>
<gene>
    <name evidence="1" type="ORF">Bca52824_017981</name>
</gene>
<sequence length="152" mass="16842">MSMSSSLAMKALPPSFLLCNDSAASLLSIQNHIKAQSATMKLLPRHKFIVVAVGNRRHFSLHATEESSSNNVEKPSPFDPFFFFLFASQIITAADEEGTTVVIEGMLPIAAASNEEEWEETRTHREHNAESSFDVRESHSVNRVCSSFSILN</sequence>
<reference evidence="1 2" key="1">
    <citation type="submission" date="2020-02" db="EMBL/GenBank/DDBJ databases">
        <authorList>
            <person name="Ma Q."/>
            <person name="Huang Y."/>
            <person name="Song X."/>
            <person name="Pei D."/>
        </authorList>
    </citation>
    <scope>NUCLEOTIDE SEQUENCE [LARGE SCALE GENOMIC DNA]</scope>
    <source>
        <strain evidence="1">Sxm20200214</strain>
        <tissue evidence="1">Leaf</tissue>
    </source>
</reference>
<evidence type="ECO:0000313" key="1">
    <source>
        <dbReference type="EMBL" id="KAG2314859.1"/>
    </source>
</evidence>
<keyword evidence="2" id="KW-1185">Reference proteome</keyword>
<accession>A0A8X8AVY8</accession>
<protein>
    <submittedName>
        <fullName evidence="1">Uncharacterized protein</fullName>
    </submittedName>
</protein>
<dbReference type="AlphaFoldDB" id="A0A8X8AVY8"/>
<organism evidence="1 2">
    <name type="scientific">Brassica carinata</name>
    <name type="common">Ethiopian mustard</name>
    <name type="synonym">Abyssinian cabbage</name>
    <dbReference type="NCBI Taxonomy" id="52824"/>
    <lineage>
        <taxon>Eukaryota</taxon>
        <taxon>Viridiplantae</taxon>
        <taxon>Streptophyta</taxon>
        <taxon>Embryophyta</taxon>
        <taxon>Tracheophyta</taxon>
        <taxon>Spermatophyta</taxon>
        <taxon>Magnoliopsida</taxon>
        <taxon>eudicotyledons</taxon>
        <taxon>Gunneridae</taxon>
        <taxon>Pentapetalae</taxon>
        <taxon>rosids</taxon>
        <taxon>malvids</taxon>
        <taxon>Brassicales</taxon>
        <taxon>Brassicaceae</taxon>
        <taxon>Brassiceae</taxon>
        <taxon>Brassica</taxon>
    </lineage>
</organism>
<dbReference type="Proteomes" id="UP000886595">
    <property type="component" value="Unassembled WGS sequence"/>
</dbReference>